<evidence type="ECO:0000256" key="7">
    <source>
        <dbReference type="ARBA" id="ARBA00023136"/>
    </source>
</evidence>
<evidence type="ECO:0000256" key="2">
    <source>
        <dbReference type="ARBA" id="ARBA00004167"/>
    </source>
</evidence>
<evidence type="ECO:0000256" key="5">
    <source>
        <dbReference type="ARBA" id="ARBA00023015"/>
    </source>
</evidence>
<keyword evidence="3 12" id="KW-0812">Transmembrane</keyword>
<evidence type="ECO:0000256" key="4">
    <source>
        <dbReference type="ARBA" id="ARBA00022989"/>
    </source>
</evidence>
<keyword evidence="9" id="KW-0804">Transcription</keyword>
<evidence type="ECO:0000256" key="1">
    <source>
        <dbReference type="ARBA" id="ARBA00004123"/>
    </source>
</evidence>
<name>A0A068UGV5_COFCA</name>
<dbReference type="Gramene" id="CDP06873">
    <property type="protein sequence ID" value="CDP06873"/>
    <property type="gene ID" value="GSCOC_T00023907001"/>
</dbReference>
<dbReference type="PANTHER" id="PTHR31744">
    <property type="entry name" value="PROTEIN CUP-SHAPED COTYLEDON 2-RELATED"/>
    <property type="match status" value="1"/>
</dbReference>
<dbReference type="PhylomeDB" id="A0A068UGV5"/>
<dbReference type="PANTHER" id="PTHR31744:SF216">
    <property type="entry name" value="NAC TRANSCRIPTION FACTOR"/>
    <property type="match status" value="1"/>
</dbReference>
<dbReference type="PROSITE" id="PS51005">
    <property type="entry name" value="NAC"/>
    <property type="match status" value="1"/>
</dbReference>
<gene>
    <name evidence="14" type="ORF">GSCOC_T00023907001</name>
</gene>
<dbReference type="InParanoid" id="A0A068UGV5"/>
<keyword evidence="15" id="KW-1185">Reference proteome</keyword>
<dbReference type="FunCoup" id="A0A068UGV5">
    <property type="interactions" value="40"/>
</dbReference>
<feature type="region of interest" description="Disordered" evidence="11">
    <location>
        <begin position="176"/>
        <end position="206"/>
    </location>
</feature>
<evidence type="ECO:0000256" key="11">
    <source>
        <dbReference type="SAM" id="MobiDB-lite"/>
    </source>
</evidence>
<keyword evidence="6" id="KW-0238">DNA-binding</keyword>
<accession>A0A068UGV5</accession>
<dbReference type="OrthoDB" id="1935348at2759"/>
<feature type="compositionally biased region" description="Basic and acidic residues" evidence="11">
    <location>
        <begin position="176"/>
        <end position="189"/>
    </location>
</feature>
<dbReference type="Gene3D" id="2.170.150.80">
    <property type="entry name" value="NAC domain"/>
    <property type="match status" value="1"/>
</dbReference>
<dbReference type="EMBL" id="HG739108">
    <property type="protein sequence ID" value="CDP06873.1"/>
    <property type="molecule type" value="Genomic_DNA"/>
</dbReference>
<dbReference type="SUPFAM" id="SSF101941">
    <property type="entry name" value="NAC domain"/>
    <property type="match status" value="1"/>
</dbReference>
<reference evidence="15" key="1">
    <citation type="journal article" date="2014" name="Science">
        <title>The coffee genome provides insight into the convergent evolution of caffeine biosynthesis.</title>
        <authorList>
            <person name="Denoeud F."/>
            <person name="Carretero-Paulet L."/>
            <person name="Dereeper A."/>
            <person name="Droc G."/>
            <person name="Guyot R."/>
            <person name="Pietrella M."/>
            <person name="Zheng C."/>
            <person name="Alberti A."/>
            <person name="Anthony F."/>
            <person name="Aprea G."/>
            <person name="Aury J.M."/>
            <person name="Bento P."/>
            <person name="Bernard M."/>
            <person name="Bocs S."/>
            <person name="Campa C."/>
            <person name="Cenci A."/>
            <person name="Combes M.C."/>
            <person name="Crouzillat D."/>
            <person name="Da Silva C."/>
            <person name="Daddiego L."/>
            <person name="De Bellis F."/>
            <person name="Dussert S."/>
            <person name="Garsmeur O."/>
            <person name="Gayraud T."/>
            <person name="Guignon V."/>
            <person name="Jahn K."/>
            <person name="Jamilloux V."/>
            <person name="Joet T."/>
            <person name="Labadie K."/>
            <person name="Lan T."/>
            <person name="Leclercq J."/>
            <person name="Lepelley M."/>
            <person name="Leroy T."/>
            <person name="Li L.T."/>
            <person name="Librado P."/>
            <person name="Lopez L."/>
            <person name="Munoz A."/>
            <person name="Noel B."/>
            <person name="Pallavicini A."/>
            <person name="Perrotta G."/>
            <person name="Poncet V."/>
            <person name="Pot D."/>
            <person name="Priyono X."/>
            <person name="Rigoreau M."/>
            <person name="Rouard M."/>
            <person name="Rozas J."/>
            <person name="Tranchant-Dubreuil C."/>
            <person name="VanBuren R."/>
            <person name="Zhang Q."/>
            <person name="Andrade A.C."/>
            <person name="Argout X."/>
            <person name="Bertrand B."/>
            <person name="de Kochko A."/>
            <person name="Graziosi G."/>
            <person name="Henry R.J."/>
            <person name="Jayarama X."/>
            <person name="Ming R."/>
            <person name="Nagai C."/>
            <person name="Rounsley S."/>
            <person name="Sankoff D."/>
            <person name="Giuliano G."/>
            <person name="Albert V.A."/>
            <person name="Wincker P."/>
            <person name="Lashermes P."/>
        </authorList>
    </citation>
    <scope>NUCLEOTIDE SEQUENCE [LARGE SCALE GENOMIC DNA]</scope>
    <source>
        <strain evidence="15">cv. DH200-94</strain>
    </source>
</reference>
<dbReference type="Pfam" id="PF02365">
    <property type="entry name" value="NAM"/>
    <property type="match status" value="1"/>
</dbReference>
<dbReference type="InterPro" id="IPR003441">
    <property type="entry name" value="NAC-dom"/>
</dbReference>
<feature type="domain" description="NAC" evidence="13">
    <location>
        <begin position="29"/>
        <end position="171"/>
    </location>
</feature>
<evidence type="ECO:0000256" key="12">
    <source>
        <dbReference type="SAM" id="Phobius"/>
    </source>
</evidence>
<evidence type="ECO:0000256" key="9">
    <source>
        <dbReference type="ARBA" id="ARBA00023163"/>
    </source>
</evidence>
<feature type="region of interest" description="Disordered" evidence="11">
    <location>
        <begin position="292"/>
        <end position="319"/>
    </location>
</feature>
<dbReference type="InterPro" id="IPR036093">
    <property type="entry name" value="NAC_dom_sf"/>
</dbReference>
<dbReference type="GO" id="GO:0006355">
    <property type="term" value="P:regulation of DNA-templated transcription"/>
    <property type="evidence" value="ECO:0007669"/>
    <property type="project" value="InterPro"/>
</dbReference>
<sequence length="400" mass="44827">MGDQQENEITGSSSTKKNMEISMAEASSMFPGFRFSPTDEELICFYLKKKVEGLDNSVDVIPEVDICRFEPWDLPGKSVIPSDKEWFFFSPRGRKYPNGSQSKRATDLGYWKATGKERNIKSGSTIIGTKRTLVFHTGRAPKGQRTEWIMHEYCMSGKSQDFMVVCRLRKNTEFHLDDSPRRKPQEGRHPSAANNNAAASSGIEQTDASEGALLGDCWSKECSSSNNSHSTDQIESGFECDDKVPNELSPYASSSHQKDCDSIEEDYFADIMKDDIIQLDDSAIYASPQQLQAVAPDPESQNKSKQPAEDTPSCSLPFQGTANRRLRLGRQKLEYNEAHPLNRYRVDKANLPPKLVSQADLQQPPKLLVRLFSNVGSERLSIFFIALIILAALFLYVQVG</sequence>
<dbReference type="AlphaFoldDB" id="A0A068UGV5"/>
<dbReference type="OMA" id="VCEQDKE"/>
<feature type="transmembrane region" description="Helical" evidence="12">
    <location>
        <begin position="380"/>
        <end position="399"/>
    </location>
</feature>
<dbReference type="GO" id="GO:0016020">
    <property type="term" value="C:membrane"/>
    <property type="evidence" value="ECO:0007669"/>
    <property type="project" value="UniProtKB-SubCell"/>
</dbReference>
<keyword evidence="10" id="KW-0539">Nucleus</keyword>
<keyword evidence="8" id="KW-0010">Activator</keyword>
<evidence type="ECO:0000256" key="6">
    <source>
        <dbReference type="ARBA" id="ARBA00023125"/>
    </source>
</evidence>
<keyword evidence="5" id="KW-0805">Transcription regulation</keyword>
<dbReference type="Proteomes" id="UP000295252">
    <property type="component" value="Chromosome I"/>
</dbReference>
<keyword evidence="7 12" id="KW-0472">Membrane</keyword>
<organism evidence="14 15">
    <name type="scientific">Coffea canephora</name>
    <name type="common">Robusta coffee</name>
    <dbReference type="NCBI Taxonomy" id="49390"/>
    <lineage>
        <taxon>Eukaryota</taxon>
        <taxon>Viridiplantae</taxon>
        <taxon>Streptophyta</taxon>
        <taxon>Embryophyta</taxon>
        <taxon>Tracheophyta</taxon>
        <taxon>Spermatophyta</taxon>
        <taxon>Magnoliopsida</taxon>
        <taxon>eudicotyledons</taxon>
        <taxon>Gunneridae</taxon>
        <taxon>Pentapetalae</taxon>
        <taxon>asterids</taxon>
        <taxon>lamiids</taxon>
        <taxon>Gentianales</taxon>
        <taxon>Rubiaceae</taxon>
        <taxon>Ixoroideae</taxon>
        <taxon>Gardenieae complex</taxon>
        <taxon>Bertiereae - Coffeeae clade</taxon>
        <taxon>Coffeeae</taxon>
        <taxon>Coffea</taxon>
    </lineage>
</organism>
<dbReference type="GO" id="GO:0005634">
    <property type="term" value="C:nucleus"/>
    <property type="evidence" value="ECO:0007669"/>
    <property type="project" value="UniProtKB-SubCell"/>
</dbReference>
<comment type="subcellular location">
    <subcellularLocation>
        <location evidence="2">Membrane</location>
        <topology evidence="2">Single-pass membrane protein</topology>
    </subcellularLocation>
    <subcellularLocation>
        <location evidence="1">Nucleus</location>
    </subcellularLocation>
</comment>
<evidence type="ECO:0000256" key="10">
    <source>
        <dbReference type="ARBA" id="ARBA00023242"/>
    </source>
</evidence>
<evidence type="ECO:0000313" key="14">
    <source>
        <dbReference type="EMBL" id="CDP06873.1"/>
    </source>
</evidence>
<feature type="compositionally biased region" description="Low complexity" evidence="11">
    <location>
        <begin position="191"/>
        <end position="201"/>
    </location>
</feature>
<evidence type="ECO:0000256" key="8">
    <source>
        <dbReference type="ARBA" id="ARBA00023159"/>
    </source>
</evidence>
<keyword evidence="4 12" id="KW-1133">Transmembrane helix</keyword>
<dbReference type="STRING" id="49390.A0A068UGV5"/>
<evidence type="ECO:0000256" key="3">
    <source>
        <dbReference type="ARBA" id="ARBA00022692"/>
    </source>
</evidence>
<protein>
    <recommendedName>
        <fullName evidence="13">NAC domain-containing protein</fullName>
    </recommendedName>
</protein>
<proteinExistence type="predicted"/>
<dbReference type="GO" id="GO:0000976">
    <property type="term" value="F:transcription cis-regulatory region binding"/>
    <property type="evidence" value="ECO:0007669"/>
    <property type="project" value="UniProtKB-ARBA"/>
</dbReference>
<evidence type="ECO:0000313" key="15">
    <source>
        <dbReference type="Proteomes" id="UP000295252"/>
    </source>
</evidence>
<evidence type="ECO:0000259" key="13">
    <source>
        <dbReference type="PROSITE" id="PS51005"/>
    </source>
</evidence>